<feature type="coiled-coil region" evidence="1">
    <location>
        <begin position="98"/>
        <end position="146"/>
    </location>
</feature>
<reference evidence="2 3" key="1">
    <citation type="journal article" date="2014" name="Agronomy (Basel)">
        <title>A Draft Genome Sequence for Ensete ventricosum, the Drought-Tolerant Tree Against Hunger.</title>
        <authorList>
            <person name="Harrison J."/>
            <person name="Moore K.A."/>
            <person name="Paszkiewicz K."/>
            <person name="Jones T."/>
            <person name="Grant M."/>
            <person name="Ambacheew D."/>
            <person name="Muzemil S."/>
            <person name="Studholme D.J."/>
        </authorList>
    </citation>
    <scope>NUCLEOTIDE SEQUENCE [LARGE SCALE GENOMIC DNA]</scope>
</reference>
<gene>
    <name evidence="2" type="ORF">B296_00035262</name>
</gene>
<keyword evidence="1" id="KW-0175">Coiled coil</keyword>
<name>A0A426XMQ9_ENSVE</name>
<dbReference type="Proteomes" id="UP000287651">
    <property type="component" value="Unassembled WGS sequence"/>
</dbReference>
<sequence>MTKEGSQSHSKGKDLATLVKELETPVESVEEITTSVFHRSKSMKDLCGTKARWEKLKNSTKIWNDPSTTEEFERGLLHPQLAQELYTLPSEVLLAQTAKEMVLRASELEKELEKTKRERDEALQRLEISDKELNEARDNLSEAQRQLMKAWVKARRMDNELLKSMKDLESTRAELPRRAIDDYKGSVGFKEGLKRMGQSRMSIAIESCWPASALCTLTRRSRRILSLSVPRTIRYMDRTDRGPRDLCHSPWLSVSPMGGRKPGKGITLSGFSWVTSSFAHSHFGRELHDSVIGCDRTPEGAI</sequence>
<evidence type="ECO:0000313" key="3">
    <source>
        <dbReference type="Proteomes" id="UP000287651"/>
    </source>
</evidence>
<proteinExistence type="predicted"/>
<organism evidence="2 3">
    <name type="scientific">Ensete ventricosum</name>
    <name type="common">Abyssinian banana</name>
    <name type="synonym">Musa ensete</name>
    <dbReference type="NCBI Taxonomy" id="4639"/>
    <lineage>
        <taxon>Eukaryota</taxon>
        <taxon>Viridiplantae</taxon>
        <taxon>Streptophyta</taxon>
        <taxon>Embryophyta</taxon>
        <taxon>Tracheophyta</taxon>
        <taxon>Spermatophyta</taxon>
        <taxon>Magnoliopsida</taxon>
        <taxon>Liliopsida</taxon>
        <taxon>Zingiberales</taxon>
        <taxon>Musaceae</taxon>
        <taxon>Ensete</taxon>
    </lineage>
</organism>
<accession>A0A426XMQ9</accession>
<comment type="caution">
    <text evidence="2">The sequence shown here is derived from an EMBL/GenBank/DDBJ whole genome shotgun (WGS) entry which is preliminary data.</text>
</comment>
<evidence type="ECO:0000256" key="1">
    <source>
        <dbReference type="SAM" id="Coils"/>
    </source>
</evidence>
<evidence type="ECO:0000313" key="2">
    <source>
        <dbReference type="EMBL" id="RRT40766.1"/>
    </source>
</evidence>
<protein>
    <submittedName>
        <fullName evidence="2">Uncharacterized protein</fullName>
    </submittedName>
</protein>
<dbReference type="EMBL" id="AMZH03019128">
    <property type="protein sequence ID" value="RRT40766.1"/>
    <property type="molecule type" value="Genomic_DNA"/>
</dbReference>
<dbReference type="AlphaFoldDB" id="A0A426XMQ9"/>